<organism evidence="1 2">
    <name type="scientific">Violaceomyces palustris</name>
    <dbReference type="NCBI Taxonomy" id="1673888"/>
    <lineage>
        <taxon>Eukaryota</taxon>
        <taxon>Fungi</taxon>
        <taxon>Dikarya</taxon>
        <taxon>Basidiomycota</taxon>
        <taxon>Ustilaginomycotina</taxon>
        <taxon>Ustilaginomycetes</taxon>
        <taxon>Violaceomycetales</taxon>
        <taxon>Violaceomycetaceae</taxon>
        <taxon>Violaceomyces</taxon>
    </lineage>
</organism>
<name>A0ACD0NN17_9BASI</name>
<reference evidence="1 2" key="1">
    <citation type="journal article" date="2018" name="Mol. Biol. Evol.">
        <title>Broad Genomic Sampling Reveals a Smut Pathogenic Ancestry of the Fungal Clade Ustilaginomycotina.</title>
        <authorList>
            <person name="Kijpornyongpan T."/>
            <person name="Mondo S.J."/>
            <person name="Barry K."/>
            <person name="Sandor L."/>
            <person name="Lee J."/>
            <person name="Lipzen A."/>
            <person name="Pangilinan J."/>
            <person name="LaButti K."/>
            <person name="Hainaut M."/>
            <person name="Henrissat B."/>
            <person name="Grigoriev I.V."/>
            <person name="Spatafora J.W."/>
            <person name="Aime M.C."/>
        </authorList>
    </citation>
    <scope>NUCLEOTIDE SEQUENCE [LARGE SCALE GENOMIC DNA]</scope>
    <source>
        <strain evidence="1 2">SA 807</strain>
    </source>
</reference>
<evidence type="ECO:0000313" key="1">
    <source>
        <dbReference type="EMBL" id="PWN47238.1"/>
    </source>
</evidence>
<keyword evidence="2" id="KW-1185">Reference proteome</keyword>
<sequence>MSLGPSSSHAPSAPLASSTSSSSSSRTDPPYASSASASASASAYASSHLSLSVLALLSSTGFSRSSSIAADLLTEVLQRFIQLLGATCVQHANHCGRNQTAPQDVRVALECILGGDPISEVESWAYDEARLAVAQDLSPKAEAAQAAQTAPTANVEELAAASAAQEPSSQLDPVLGSLKQNSRGGDLSKRLRVGRPKPRDPSNLPTLRYTRLSSEEFQQVEYHRILEEEQIKRLIWGNPRKGSKGKERAVDDMDIDEDGRSGTGPSDPDDDDIDFMESVLSSAESGEGAEVGPAEKEEEERSGLIRSTLKTSSPPLVDADSDHELQVYKKRKLSMSRREGRRSPDDPPEYLQIEHIPAHLPELPLASSLVHLVSQEALERYEAMAPKRTMKAEQNGQVASPTRLPKSQEVDAEYAEEISSRREKLPAEGGLAGSRENEEEGSVQPIPSAEARDELNGMAQIALRQCWKEAIPFESSSLSESHPASEVPAIDEEILAKQAATAEVNGIDHQPSNSSLRAFAADLRSLSEDPTTSSLAGLLLTPVGQANQEAAAKRRRLAQIIADPNRYVPNDSLYASVAAKPTITPFIPGPSWLIARVPPPSTAEEDPSAAAALSAPVLQPVHPHGRPATLIPPSGALVPSLSYRHPTHLSSGARLISGPDLLRKTSRYHDPPPLLDDKHAERFFHFSQAGRELLAGSASGSGGDSGLGSIGLGPGGVASVVPGTNPLLSENSGSSNSILRPALEKLVKQLKAKEALLLPQVLDEEEQLILLQTQQLQGGTNDLVSSRIKHGNITLAHTWDWADRDPFDSFLPGKKVKLRERERQKSQGGGDCEAAKLGNGNGNGFTDEKDETMERERDRSDSIVNQNGGPASPATMES</sequence>
<evidence type="ECO:0000313" key="2">
    <source>
        <dbReference type="Proteomes" id="UP000245626"/>
    </source>
</evidence>
<proteinExistence type="predicted"/>
<gene>
    <name evidence="1" type="ORF">IE53DRAFT_390626</name>
</gene>
<dbReference type="EMBL" id="KZ820493">
    <property type="protein sequence ID" value="PWN47238.1"/>
    <property type="molecule type" value="Genomic_DNA"/>
</dbReference>
<dbReference type="Proteomes" id="UP000245626">
    <property type="component" value="Unassembled WGS sequence"/>
</dbReference>
<accession>A0ACD0NN17</accession>
<protein>
    <submittedName>
        <fullName evidence="1">Uncharacterized protein</fullName>
    </submittedName>
</protein>